<sequence>MCLDVAGGSTANGAVIQIAACSGNDGAALQLWDCAGTTNQKWHRG</sequence>
<gene>
    <name evidence="1" type="ORF">ACFY35_07935</name>
</gene>
<comment type="caution">
    <text evidence="1">The sequence shown here is derived from an EMBL/GenBank/DDBJ whole genome shotgun (WGS) entry which is preliminary data.</text>
</comment>
<evidence type="ECO:0000313" key="2">
    <source>
        <dbReference type="Proteomes" id="UP001602245"/>
    </source>
</evidence>
<name>A0ABW6WBL3_9ACTN</name>
<evidence type="ECO:0000313" key="1">
    <source>
        <dbReference type="EMBL" id="MFF5289352.1"/>
    </source>
</evidence>
<organism evidence="1 2">
    <name type="scientific">Paractinoplanes globisporus</name>
    <dbReference type="NCBI Taxonomy" id="113565"/>
    <lineage>
        <taxon>Bacteria</taxon>
        <taxon>Bacillati</taxon>
        <taxon>Actinomycetota</taxon>
        <taxon>Actinomycetes</taxon>
        <taxon>Micromonosporales</taxon>
        <taxon>Micromonosporaceae</taxon>
        <taxon>Paractinoplanes</taxon>
    </lineage>
</organism>
<dbReference type="Gene3D" id="2.80.10.50">
    <property type="match status" value="2"/>
</dbReference>
<dbReference type="Proteomes" id="UP001602245">
    <property type="component" value="Unassembled WGS sequence"/>
</dbReference>
<reference evidence="1 2" key="1">
    <citation type="submission" date="2024-10" db="EMBL/GenBank/DDBJ databases">
        <title>The Natural Products Discovery Center: Release of the First 8490 Sequenced Strains for Exploring Actinobacteria Biosynthetic Diversity.</title>
        <authorList>
            <person name="Kalkreuter E."/>
            <person name="Kautsar S.A."/>
            <person name="Yang D."/>
            <person name="Bader C.D."/>
            <person name="Teijaro C.N."/>
            <person name="Fluegel L."/>
            <person name="Davis C.M."/>
            <person name="Simpson J.R."/>
            <person name="Lauterbach L."/>
            <person name="Steele A.D."/>
            <person name="Gui C."/>
            <person name="Meng S."/>
            <person name="Li G."/>
            <person name="Viehrig K."/>
            <person name="Ye F."/>
            <person name="Su P."/>
            <person name="Kiefer A.F."/>
            <person name="Nichols A."/>
            <person name="Cepeda A.J."/>
            <person name="Yan W."/>
            <person name="Fan B."/>
            <person name="Jiang Y."/>
            <person name="Adhikari A."/>
            <person name="Zheng C.-J."/>
            <person name="Schuster L."/>
            <person name="Cowan T.M."/>
            <person name="Smanski M.J."/>
            <person name="Chevrette M.G."/>
            <person name="De Carvalho L.P.S."/>
            <person name="Shen B."/>
        </authorList>
    </citation>
    <scope>NUCLEOTIDE SEQUENCE [LARGE SCALE GENOMIC DNA]</scope>
    <source>
        <strain evidence="1 2">NPDC000087</strain>
    </source>
</reference>
<dbReference type="PROSITE" id="PS50231">
    <property type="entry name" value="RICIN_B_LECTIN"/>
    <property type="match status" value="1"/>
</dbReference>
<protein>
    <submittedName>
        <fullName evidence="1">RICIN domain-containing protein</fullName>
    </submittedName>
</protein>
<dbReference type="CDD" id="cd00161">
    <property type="entry name" value="beta-trefoil_Ricin-like"/>
    <property type="match status" value="1"/>
</dbReference>
<proteinExistence type="predicted"/>
<dbReference type="EMBL" id="JBIAZU010000001">
    <property type="protein sequence ID" value="MFF5289352.1"/>
    <property type="molecule type" value="Genomic_DNA"/>
</dbReference>
<dbReference type="InterPro" id="IPR035992">
    <property type="entry name" value="Ricin_B-like_lectins"/>
</dbReference>
<keyword evidence="2" id="KW-1185">Reference proteome</keyword>
<dbReference type="SUPFAM" id="SSF50370">
    <property type="entry name" value="Ricin B-like lectins"/>
    <property type="match status" value="1"/>
</dbReference>
<accession>A0ABW6WBL3</accession>
<dbReference type="RefSeq" id="WP_020509690.1">
    <property type="nucleotide sequence ID" value="NZ_JBIAZU010000001.1"/>
</dbReference>